<dbReference type="InterPro" id="IPR051814">
    <property type="entry name" value="NAD(P)H-dep_FMN_reductase"/>
</dbReference>
<dbReference type="RefSeq" id="WP_253777759.1">
    <property type="nucleotide sequence ID" value="NZ_BAAAVE010000002.1"/>
</dbReference>
<feature type="region of interest" description="Disordered" evidence="4">
    <location>
        <begin position="165"/>
        <end position="202"/>
    </location>
</feature>
<feature type="domain" description="NADPH-dependent FMN reductase-like" evidence="5">
    <location>
        <begin position="1"/>
        <end position="141"/>
    </location>
</feature>
<reference evidence="6 7" key="1">
    <citation type="submission" date="2022-06" db="EMBL/GenBank/DDBJ databases">
        <title>Sequencing the genomes of 1000 actinobacteria strains.</title>
        <authorList>
            <person name="Klenk H.-P."/>
        </authorList>
    </citation>
    <scope>NUCLEOTIDE SEQUENCE [LARGE SCALE GENOMIC DNA]</scope>
    <source>
        <strain evidence="6 7">DSM 44170</strain>
    </source>
</reference>
<dbReference type="PANTHER" id="PTHR43408">
    <property type="entry name" value="FMN REDUCTASE (NADPH)"/>
    <property type="match status" value="1"/>
</dbReference>
<evidence type="ECO:0000313" key="7">
    <source>
        <dbReference type="Proteomes" id="UP001320766"/>
    </source>
</evidence>
<dbReference type="Pfam" id="PF03358">
    <property type="entry name" value="FMN_red"/>
    <property type="match status" value="1"/>
</dbReference>
<dbReference type="Gene3D" id="3.40.50.360">
    <property type="match status" value="1"/>
</dbReference>
<dbReference type="InterPro" id="IPR029039">
    <property type="entry name" value="Flavoprotein-like_sf"/>
</dbReference>
<evidence type="ECO:0000313" key="6">
    <source>
        <dbReference type="EMBL" id="MCP2351445.1"/>
    </source>
</evidence>
<keyword evidence="7" id="KW-1185">Reference proteome</keyword>
<feature type="compositionally biased region" description="Low complexity" evidence="4">
    <location>
        <begin position="165"/>
        <end position="196"/>
    </location>
</feature>
<dbReference type="PANTHER" id="PTHR43408:SF1">
    <property type="entry name" value="FMN REDUCTASE (NADPH)"/>
    <property type="match status" value="1"/>
</dbReference>
<keyword evidence="1" id="KW-0285">Flavoprotein</keyword>
<protein>
    <submittedName>
        <fullName evidence="6">FMN reductase</fullName>
        <ecNumber evidence="6">1.5.1.38</ecNumber>
    </submittedName>
</protein>
<evidence type="ECO:0000256" key="1">
    <source>
        <dbReference type="ARBA" id="ARBA00022630"/>
    </source>
</evidence>
<name>A0ABT1KBX1_9ACTN</name>
<dbReference type="InterPro" id="IPR005025">
    <property type="entry name" value="FMN_Rdtase-like_dom"/>
</dbReference>
<dbReference type="GO" id="GO:0052873">
    <property type="term" value="F:FMN reductase (NADPH) activity"/>
    <property type="evidence" value="ECO:0007669"/>
    <property type="project" value="UniProtKB-EC"/>
</dbReference>
<evidence type="ECO:0000256" key="4">
    <source>
        <dbReference type="SAM" id="MobiDB-lite"/>
    </source>
</evidence>
<evidence type="ECO:0000256" key="2">
    <source>
        <dbReference type="ARBA" id="ARBA00022643"/>
    </source>
</evidence>
<proteinExistence type="predicted"/>
<evidence type="ECO:0000256" key="3">
    <source>
        <dbReference type="ARBA" id="ARBA00023002"/>
    </source>
</evidence>
<gene>
    <name evidence="6" type="ORF">HD595_007567</name>
</gene>
<dbReference type="EC" id="1.5.1.38" evidence="6"/>
<evidence type="ECO:0000259" key="5">
    <source>
        <dbReference type="Pfam" id="PF03358"/>
    </source>
</evidence>
<organism evidence="6 7">
    <name type="scientific">Nonomuraea roseoviolacea subsp. carminata</name>
    <dbReference type="NCBI Taxonomy" id="160689"/>
    <lineage>
        <taxon>Bacteria</taxon>
        <taxon>Bacillati</taxon>
        <taxon>Actinomycetota</taxon>
        <taxon>Actinomycetes</taxon>
        <taxon>Streptosporangiales</taxon>
        <taxon>Streptosporangiaceae</taxon>
        <taxon>Nonomuraea</taxon>
    </lineage>
</organism>
<accession>A0ABT1KBX1</accession>
<keyword evidence="3 6" id="KW-0560">Oxidoreductase</keyword>
<sequence length="202" mass="20502">MSVVTLVGNPREGSRTLAVAVRATRAVARRIGYDDAVPGEVVDLSALGPHLLSPGPYPGVEAALHLVARSSLLVVASPTYKGTYTGLLKVFLDRLPSGALAGTTALPLLVMGDPAHSLAVEVHLRPLLVELGATVPTPGLALLESQLTDLDERLDAWADRVAPQVAAATGPAGAPEGEPRTGPAGAPEGEPRQAAATVGAAP</sequence>
<keyword evidence="2" id="KW-0288">FMN</keyword>
<dbReference type="Proteomes" id="UP001320766">
    <property type="component" value="Unassembled WGS sequence"/>
</dbReference>
<comment type="caution">
    <text evidence="6">The sequence shown here is derived from an EMBL/GenBank/DDBJ whole genome shotgun (WGS) entry which is preliminary data.</text>
</comment>
<dbReference type="SUPFAM" id="SSF52218">
    <property type="entry name" value="Flavoproteins"/>
    <property type="match status" value="1"/>
</dbReference>
<dbReference type="EMBL" id="JAMZEC010000001">
    <property type="protein sequence ID" value="MCP2351445.1"/>
    <property type="molecule type" value="Genomic_DNA"/>
</dbReference>